<keyword evidence="2" id="KW-1185">Reference proteome</keyword>
<evidence type="ECO:0000313" key="2">
    <source>
        <dbReference type="Proteomes" id="UP001143856"/>
    </source>
</evidence>
<protein>
    <submittedName>
        <fullName evidence="1">Uncharacterized protein</fullName>
    </submittedName>
</protein>
<sequence>MPSYVAASSLSAIVYSRRRSSRCYQNSSDPQATAELLASFTSESKKSRGLAFVIQVIESSGLYGPVVCFGVKHHLGQGSQFLVTKQTMGTYDLNGASHTWVAVKQPKFALHHDESLSLGDKSAQKHLNDIYTEVAALTNKVLRNHPNIVRLLSWTFSTVGIHSPISLVMELGDWALNKYLRENKNHADYEEKTQFGYDIANGLDALHNNGFIHGDLKPENILVFQQSHRRVAKIADFGLCVGGTELGNVGICLSGTEGWQAPEVEVGRLLTYTGLIKADNYSFGLLCWSVIVGHGQTPPRTIRMNPQFSIEQEIASEDPRHREALLLLNRILPTLLHCESDERPDHLTALFKAPTEDEDFDDIQIIDYESVEIFDYISRESGSIERPLPSYVKMVELRLPCFSWEIPALSDEFAQGLCSSTPETIENTDPTILFGAFLARTIQVIDFPGNEAQAVQLLIASASRDSNAQGCLPARAVIPAVLEYFDLQPDPHIAHLLQDWLTDAVASGATLAKRYLDPSAGALATEHFQFLGGYNGWYSTVQRTPSTTHSGAFQTELGYSKLHWLAAFGTPAEISEHLKTAVLDDVNDMTDGGETPLYLACSRGSWDIALNLMERGASPSHRCTGFGITCLHWVFCFPEQFQEPFLKRILELGGNIRAIASHPMPFPHYPFILPAGTALHWAVVTSSHSAIRVLLRYGASLATTDLSDPYVFDDRFRVLRAFGGPNQEVYSYSKCSTKGLNPLDYAVVEQDPFIFDLINTTGLEVDINSVDEEGVSLLHRITASHIRHTRRGVRFSFLPFQGPPNRQKTNLKRIISTIKQLGGNIDLLTTPNIRQAQPGENISFVQSMTPLMMAVCGVGPALNPIVVEALLEEMINPNTPNDIGTTALHFARPRRSRGGYDKVIRLLCASGADVNHKQSDGTKPLLTAARRRGIEAMGTLLSYGADFTEREWETNTLNEGASVFSYGFLIHGGEVNQIDAQIAECFEKYVFSHPLVDKQSLITKGDLDGCTLLHLCAETTMIRSLRALLREGADVNALKWDYERIRGQNRTELELHMSRLTPLDVAEECRERTIRNQSRDDMKVSLQEFESRLKRHDLTIEILKDAGGRSGLGEVITKRVPWTRDDGARMWSRYREIRDLCLSENNI</sequence>
<proteinExistence type="predicted"/>
<evidence type="ECO:0000313" key="1">
    <source>
        <dbReference type="EMBL" id="KAJ2990469.1"/>
    </source>
</evidence>
<organism evidence="1 2">
    <name type="scientific">Xylaria curta</name>
    <dbReference type="NCBI Taxonomy" id="42375"/>
    <lineage>
        <taxon>Eukaryota</taxon>
        <taxon>Fungi</taxon>
        <taxon>Dikarya</taxon>
        <taxon>Ascomycota</taxon>
        <taxon>Pezizomycotina</taxon>
        <taxon>Sordariomycetes</taxon>
        <taxon>Xylariomycetidae</taxon>
        <taxon>Xylariales</taxon>
        <taxon>Xylariaceae</taxon>
        <taxon>Xylaria</taxon>
    </lineage>
</organism>
<dbReference type="Proteomes" id="UP001143856">
    <property type="component" value="Unassembled WGS sequence"/>
</dbReference>
<accession>A0ACC1PEV7</accession>
<reference evidence="1" key="1">
    <citation type="submission" date="2022-10" db="EMBL/GenBank/DDBJ databases">
        <title>Genome Sequence of Xylaria curta.</title>
        <authorList>
            <person name="Buettner E."/>
        </authorList>
    </citation>
    <scope>NUCLEOTIDE SEQUENCE</scope>
    <source>
        <strain evidence="1">Babe10</strain>
    </source>
</reference>
<name>A0ACC1PEV7_9PEZI</name>
<gene>
    <name evidence="1" type="ORF">NUW58_g2933</name>
</gene>
<comment type="caution">
    <text evidence="1">The sequence shown here is derived from an EMBL/GenBank/DDBJ whole genome shotgun (WGS) entry which is preliminary data.</text>
</comment>
<dbReference type="EMBL" id="JAPDGR010000415">
    <property type="protein sequence ID" value="KAJ2990469.1"/>
    <property type="molecule type" value="Genomic_DNA"/>
</dbReference>